<dbReference type="AlphaFoldDB" id="A0A922L7C4"/>
<keyword evidence="4" id="KW-1185">Reference proteome</keyword>
<evidence type="ECO:0000313" key="4">
    <source>
        <dbReference type="Proteomes" id="UP000790347"/>
    </source>
</evidence>
<reference evidence="3" key="1">
    <citation type="submission" date="2013-05" db="EMBL/GenBank/DDBJ databases">
        <authorList>
            <person name="Yim A.K.Y."/>
            <person name="Chan T.F."/>
            <person name="Ji K.M."/>
            <person name="Liu X.Y."/>
            <person name="Zhou J.W."/>
            <person name="Li R.Q."/>
            <person name="Yang K.Y."/>
            <person name="Li J."/>
            <person name="Li M."/>
            <person name="Law P.T.W."/>
            <person name="Wu Y.L."/>
            <person name="Cai Z.L."/>
            <person name="Qin H."/>
            <person name="Bao Y."/>
            <person name="Leung R.K.K."/>
            <person name="Ng P.K.S."/>
            <person name="Zou J."/>
            <person name="Zhong X.J."/>
            <person name="Ran P.X."/>
            <person name="Zhong N.S."/>
            <person name="Liu Z.G."/>
            <person name="Tsui S.K.W."/>
        </authorList>
    </citation>
    <scope>NUCLEOTIDE SEQUENCE</scope>
    <source>
        <strain evidence="3">Derf</strain>
        <tissue evidence="3">Whole organism</tissue>
    </source>
</reference>
<keyword evidence="1" id="KW-0812">Transmembrane</keyword>
<comment type="caution">
    <text evidence="3">The sequence shown here is derived from an EMBL/GenBank/DDBJ whole genome shotgun (WGS) entry which is preliminary data.</text>
</comment>
<dbReference type="Proteomes" id="UP000790347">
    <property type="component" value="Unassembled WGS sequence"/>
</dbReference>
<keyword evidence="1" id="KW-1133">Transmembrane helix</keyword>
<protein>
    <submittedName>
        <fullName evidence="3">Uncharacterized protein</fullName>
    </submittedName>
</protein>
<reference evidence="2" key="3">
    <citation type="journal article" date="2021" name="World Allergy Organ. J.">
        <title>Chromosome-level assembly of Dermatophagoides farinae genome and transcriptome reveals two novel allergens Der f 37 and Der f 39.</title>
        <authorList>
            <person name="Chen J."/>
            <person name="Cai Z."/>
            <person name="Fan D."/>
            <person name="Hu J."/>
            <person name="Hou Y."/>
            <person name="He Y."/>
            <person name="Zhang Z."/>
            <person name="Zhao Z."/>
            <person name="Gao P."/>
            <person name="Hu W."/>
            <person name="Sun J."/>
            <person name="Li J."/>
            <person name="Ji K."/>
        </authorList>
    </citation>
    <scope>NUCLEOTIDE SEQUENCE</scope>
    <source>
        <strain evidence="2">JKM2019</strain>
    </source>
</reference>
<evidence type="ECO:0000313" key="2">
    <source>
        <dbReference type="EMBL" id="KAH7639030.1"/>
    </source>
</evidence>
<dbReference type="EMBL" id="ASGP02000002">
    <property type="protein sequence ID" value="KAH9522549.1"/>
    <property type="molecule type" value="Genomic_DNA"/>
</dbReference>
<name>A0A922L7C4_DERFA</name>
<proteinExistence type="predicted"/>
<keyword evidence="1" id="KW-0472">Membrane</keyword>
<organism evidence="3 4">
    <name type="scientific">Dermatophagoides farinae</name>
    <name type="common">American house dust mite</name>
    <dbReference type="NCBI Taxonomy" id="6954"/>
    <lineage>
        <taxon>Eukaryota</taxon>
        <taxon>Metazoa</taxon>
        <taxon>Ecdysozoa</taxon>
        <taxon>Arthropoda</taxon>
        <taxon>Chelicerata</taxon>
        <taxon>Arachnida</taxon>
        <taxon>Acari</taxon>
        <taxon>Acariformes</taxon>
        <taxon>Sarcoptiformes</taxon>
        <taxon>Astigmata</taxon>
        <taxon>Psoroptidia</taxon>
        <taxon>Analgoidea</taxon>
        <taxon>Pyroglyphidae</taxon>
        <taxon>Dermatophagoidinae</taxon>
        <taxon>Dermatophagoides</taxon>
    </lineage>
</organism>
<sequence>MFTTTKIDSIDQWIIQRQLQRKRRLYQYDHFYGDQELKFDQQKNHESLSSSSLTNLHYFKSILKWISSSTTTTTRGHHIILRRQRQSTRQQLSKPTIRLRQSSLPLPLPMSLSFIDAAFSTLLLLMMMIIVVVNSHGKLNDDDDEYILATLFATIINHCGVFVFVLVSQSRIT</sequence>
<reference evidence="3" key="4">
    <citation type="journal article" date="2022" name="Res Sq">
        <title>Comparative Genomics Reveals Insights into the Divergent Evolution of Astigmatic Mites and Household Pest Adaptations.</title>
        <authorList>
            <person name="Xiong Q."/>
            <person name="Wan A.T.-Y."/>
            <person name="Liu X.-Y."/>
            <person name="Fung C.S.-H."/>
            <person name="Xiao X."/>
            <person name="Malainual N."/>
            <person name="Hou J."/>
            <person name="Wang L."/>
            <person name="Wang M."/>
            <person name="Yang K."/>
            <person name="Cui Y."/>
            <person name="Leung E."/>
            <person name="Nong W."/>
            <person name="Shin S.-K."/>
            <person name="Au S."/>
            <person name="Jeong K.Y."/>
            <person name="Chew F.T."/>
            <person name="Hui J."/>
            <person name="Leung T.F."/>
            <person name="Tungtrongchitr A."/>
            <person name="Zhong N."/>
            <person name="Liu Z."/>
            <person name="Tsui S."/>
        </authorList>
    </citation>
    <scope>NUCLEOTIDE SEQUENCE</scope>
    <source>
        <strain evidence="3">Derf</strain>
        <tissue evidence="3">Whole organism</tissue>
    </source>
</reference>
<accession>A0A922L7C4</accession>
<dbReference type="EMBL" id="SDOV01000007">
    <property type="protein sequence ID" value="KAH7639030.1"/>
    <property type="molecule type" value="Genomic_DNA"/>
</dbReference>
<dbReference type="Proteomes" id="UP000828236">
    <property type="component" value="Unassembled WGS sequence"/>
</dbReference>
<reference evidence="2" key="2">
    <citation type="submission" date="2020-06" db="EMBL/GenBank/DDBJ databases">
        <authorList>
            <person name="Ji K."/>
            <person name="Li J."/>
        </authorList>
    </citation>
    <scope>NUCLEOTIDE SEQUENCE</scope>
    <source>
        <strain evidence="2">JKM2019</strain>
        <tissue evidence="2">Whole body</tissue>
    </source>
</reference>
<feature type="transmembrane region" description="Helical" evidence="1">
    <location>
        <begin position="108"/>
        <end position="134"/>
    </location>
</feature>
<feature type="transmembrane region" description="Helical" evidence="1">
    <location>
        <begin position="146"/>
        <end position="167"/>
    </location>
</feature>
<evidence type="ECO:0000256" key="1">
    <source>
        <dbReference type="SAM" id="Phobius"/>
    </source>
</evidence>
<evidence type="ECO:0000313" key="3">
    <source>
        <dbReference type="EMBL" id="KAH9522549.1"/>
    </source>
</evidence>
<gene>
    <name evidence="3" type="ORF">DERF_006113</name>
    <name evidence="2" type="ORF">HUG17_3063</name>
</gene>